<evidence type="ECO:0000313" key="4">
    <source>
        <dbReference type="EMBL" id="TYP77133.1"/>
    </source>
</evidence>
<evidence type="ECO:0000256" key="2">
    <source>
        <dbReference type="ARBA" id="ARBA00012135"/>
    </source>
</evidence>
<sequence length="252" mass="28233">MKSVEKRPFVLTIAGFDPSGGAGLTADIKTFEVLKVYGLAVCTANTVQDDTEFQSCHWTDIDVMKNQIDILFKRFTIDVVKIGIFENWSVLNQLLDIVLVKNSKIKIILDPVLSSSSNFSFHNNMIEFDEVLGRVYLLTPNFNEIQTLYPEKTIEATVKLISNSTNILLKGGHRKDSVGQDELFLTDGTHIIFEPFNKNCFEKHGSGCVLSSAIAGYLALGSCLEEACRKGKQYIETFLTSNESLLGYHQRY</sequence>
<dbReference type="RefSeq" id="WP_148781154.1">
    <property type="nucleotide sequence ID" value="NZ_VNHU01000001.1"/>
</dbReference>
<comment type="pathway">
    <text evidence="1">Cofactor biosynthesis; thiamine diphosphate biosynthesis.</text>
</comment>
<dbReference type="AlphaFoldDB" id="A0A5S5CGJ4"/>
<keyword evidence="4" id="KW-0418">Kinase</keyword>
<feature type="domain" description="Pyridoxamine kinase/Phosphomethylpyrimidine kinase" evidence="3">
    <location>
        <begin position="17"/>
        <end position="242"/>
    </location>
</feature>
<reference evidence="4 5" key="1">
    <citation type="submission" date="2019-07" db="EMBL/GenBank/DDBJ databases">
        <title>Genomic Encyclopedia of Archaeal and Bacterial Type Strains, Phase II (KMG-II): from individual species to whole genera.</title>
        <authorList>
            <person name="Goeker M."/>
        </authorList>
    </citation>
    <scope>NUCLEOTIDE SEQUENCE [LARGE SCALE GENOMIC DNA]</scope>
    <source>
        <strain evidence="4 5">DSM 17527</strain>
    </source>
</reference>
<dbReference type="GO" id="GO:0009228">
    <property type="term" value="P:thiamine biosynthetic process"/>
    <property type="evidence" value="ECO:0007669"/>
    <property type="project" value="InterPro"/>
</dbReference>
<protein>
    <recommendedName>
        <fullName evidence="2">hydroxymethylpyrimidine kinase</fullName>
        <ecNumber evidence="2">2.7.1.49</ecNumber>
    </recommendedName>
</protein>
<dbReference type="CDD" id="cd01169">
    <property type="entry name" value="HMPP_kinase"/>
    <property type="match status" value="1"/>
</dbReference>
<dbReference type="OrthoDB" id="9810880at2"/>
<keyword evidence="4" id="KW-0808">Transferase</keyword>
<dbReference type="GO" id="GO:0008902">
    <property type="term" value="F:hydroxymethylpyrimidine kinase activity"/>
    <property type="evidence" value="ECO:0007669"/>
    <property type="project" value="UniProtKB-EC"/>
</dbReference>
<dbReference type="EMBL" id="VNHU01000001">
    <property type="protein sequence ID" value="TYP77133.1"/>
    <property type="molecule type" value="Genomic_DNA"/>
</dbReference>
<evidence type="ECO:0000256" key="1">
    <source>
        <dbReference type="ARBA" id="ARBA00004948"/>
    </source>
</evidence>
<keyword evidence="5" id="KW-1185">Reference proteome</keyword>
<dbReference type="InterPro" id="IPR004399">
    <property type="entry name" value="HMP/HMP-P_kinase_dom"/>
</dbReference>
<dbReference type="PANTHER" id="PTHR20858:SF17">
    <property type="entry name" value="HYDROXYMETHYLPYRIMIDINE_PHOSPHOMETHYLPYRIMIDINE KINASE THI20-RELATED"/>
    <property type="match status" value="1"/>
</dbReference>
<proteinExistence type="predicted"/>
<dbReference type="EC" id="2.7.1.49" evidence="2"/>
<dbReference type="Gene3D" id="3.40.1190.20">
    <property type="match status" value="1"/>
</dbReference>
<gene>
    <name evidence="4" type="ORF">BD809_101283</name>
</gene>
<dbReference type="InterPro" id="IPR013749">
    <property type="entry name" value="PM/HMP-P_kinase-1"/>
</dbReference>
<dbReference type="GO" id="GO:0005829">
    <property type="term" value="C:cytosol"/>
    <property type="evidence" value="ECO:0007669"/>
    <property type="project" value="TreeGrafter"/>
</dbReference>
<name>A0A5S5CGJ4_9FLAO</name>
<dbReference type="Pfam" id="PF08543">
    <property type="entry name" value="Phos_pyr_kin"/>
    <property type="match status" value="1"/>
</dbReference>
<dbReference type="PANTHER" id="PTHR20858">
    <property type="entry name" value="PHOSPHOMETHYLPYRIMIDINE KINASE"/>
    <property type="match status" value="1"/>
</dbReference>
<evidence type="ECO:0000313" key="5">
    <source>
        <dbReference type="Proteomes" id="UP000324376"/>
    </source>
</evidence>
<dbReference type="GO" id="GO:0008972">
    <property type="term" value="F:phosphomethylpyrimidine kinase activity"/>
    <property type="evidence" value="ECO:0007669"/>
    <property type="project" value="InterPro"/>
</dbReference>
<accession>A0A5S5CGJ4</accession>
<organism evidence="4 5">
    <name type="scientific">Aquimarina intermedia</name>
    <dbReference type="NCBI Taxonomy" id="350814"/>
    <lineage>
        <taxon>Bacteria</taxon>
        <taxon>Pseudomonadati</taxon>
        <taxon>Bacteroidota</taxon>
        <taxon>Flavobacteriia</taxon>
        <taxon>Flavobacteriales</taxon>
        <taxon>Flavobacteriaceae</taxon>
        <taxon>Aquimarina</taxon>
    </lineage>
</organism>
<dbReference type="Proteomes" id="UP000324376">
    <property type="component" value="Unassembled WGS sequence"/>
</dbReference>
<dbReference type="SUPFAM" id="SSF53613">
    <property type="entry name" value="Ribokinase-like"/>
    <property type="match status" value="1"/>
</dbReference>
<comment type="caution">
    <text evidence="4">The sequence shown here is derived from an EMBL/GenBank/DDBJ whole genome shotgun (WGS) entry which is preliminary data.</text>
</comment>
<evidence type="ECO:0000259" key="3">
    <source>
        <dbReference type="Pfam" id="PF08543"/>
    </source>
</evidence>
<dbReference type="InterPro" id="IPR029056">
    <property type="entry name" value="Ribokinase-like"/>
</dbReference>